<evidence type="ECO:0000313" key="2">
    <source>
        <dbReference type="Proteomes" id="UP001060085"/>
    </source>
</evidence>
<reference evidence="2" key="1">
    <citation type="journal article" date="2023" name="Nat. Plants">
        <title>Single-cell RNA sequencing provides a high-resolution roadmap for understanding the multicellular compartmentation of specialized metabolism.</title>
        <authorList>
            <person name="Sun S."/>
            <person name="Shen X."/>
            <person name="Li Y."/>
            <person name="Li Y."/>
            <person name="Wang S."/>
            <person name="Li R."/>
            <person name="Zhang H."/>
            <person name="Shen G."/>
            <person name="Guo B."/>
            <person name="Wei J."/>
            <person name="Xu J."/>
            <person name="St-Pierre B."/>
            <person name="Chen S."/>
            <person name="Sun C."/>
        </authorList>
    </citation>
    <scope>NUCLEOTIDE SEQUENCE [LARGE SCALE GENOMIC DNA]</scope>
</reference>
<gene>
    <name evidence="1" type="ORF">M9H77_07941</name>
</gene>
<accession>A0ACC0BWP0</accession>
<sequence length="240" mass="27779">MMRRPYVLIVDTTYKINKPNFLHYLFNTWLNPLAHKFIKVWKSKVFHFGVETTNRVKSKHSVLKLWFSTSHGNLDTVFHNIDSSSLDYSRLKKKYNAKSNPILKNISNNIIHLALKEIWVELKRDLEIIDNPKDKCGHYLRTSHGLPCSYELITRIHDCLAFILADGSDWRYDSYRLPGRTPTFYYGMPSINSTSCKVIVISRQGMWKVLIIALHWDAGTCKASNGRVLSPSPTQPPQVN</sequence>
<proteinExistence type="predicted"/>
<dbReference type="Proteomes" id="UP001060085">
    <property type="component" value="Linkage Group LG02"/>
</dbReference>
<evidence type="ECO:0000313" key="1">
    <source>
        <dbReference type="EMBL" id="KAI5676991.1"/>
    </source>
</evidence>
<protein>
    <submittedName>
        <fullName evidence="1">Uncharacterized protein</fullName>
    </submittedName>
</protein>
<organism evidence="1 2">
    <name type="scientific">Catharanthus roseus</name>
    <name type="common">Madagascar periwinkle</name>
    <name type="synonym">Vinca rosea</name>
    <dbReference type="NCBI Taxonomy" id="4058"/>
    <lineage>
        <taxon>Eukaryota</taxon>
        <taxon>Viridiplantae</taxon>
        <taxon>Streptophyta</taxon>
        <taxon>Embryophyta</taxon>
        <taxon>Tracheophyta</taxon>
        <taxon>Spermatophyta</taxon>
        <taxon>Magnoliopsida</taxon>
        <taxon>eudicotyledons</taxon>
        <taxon>Gunneridae</taxon>
        <taxon>Pentapetalae</taxon>
        <taxon>asterids</taxon>
        <taxon>lamiids</taxon>
        <taxon>Gentianales</taxon>
        <taxon>Apocynaceae</taxon>
        <taxon>Rauvolfioideae</taxon>
        <taxon>Vinceae</taxon>
        <taxon>Catharanthinae</taxon>
        <taxon>Catharanthus</taxon>
    </lineage>
</organism>
<comment type="caution">
    <text evidence="1">The sequence shown here is derived from an EMBL/GenBank/DDBJ whole genome shotgun (WGS) entry which is preliminary data.</text>
</comment>
<name>A0ACC0BWP0_CATRO</name>
<dbReference type="EMBL" id="CM044702">
    <property type="protein sequence ID" value="KAI5676991.1"/>
    <property type="molecule type" value="Genomic_DNA"/>
</dbReference>
<keyword evidence="2" id="KW-1185">Reference proteome</keyword>